<reference evidence="3 4" key="1">
    <citation type="submission" date="2018-11" db="EMBL/GenBank/DDBJ databases">
        <title>Sequencing the genomes of 1000 actinobacteria strains.</title>
        <authorList>
            <person name="Klenk H.-P."/>
        </authorList>
    </citation>
    <scope>NUCLEOTIDE SEQUENCE [LARGE SCALE GENOMIC DNA]</scope>
    <source>
        <strain evidence="3 4">DSM 14012</strain>
    </source>
</reference>
<dbReference type="InterPro" id="IPR029039">
    <property type="entry name" value="Flavoprotein-like_sf"/>
</dbReference>
<feature type="domain" description="Flavodoxin-like" evidence="2">
    <location>
        <begin position="69"/>
        <end position="209"/>
    </location>
</feature>
<feature type="chain" id="PRO_5039157527" evidence="1">
    <location>
        <begin position="21"/>
        <end position="214"/>
    </location>
</feature>
<evidence type="ECO:0000256" key="1">
    <source>
        <dbReference type="SAM" id="SignalP"/>
    </source>
</evidence>
<sequence length="214" mass="22854">MNRRLFLTGAALLSVGSLTACTSSETAMPAPAELSATPSTTPDRRVLLAYFSRPGENYSYGGRTTLDVGNTQIVADMIAAASTVDVYRIEAADPYPDDYDATVARNVQEENVNARPAIANPLPDVAGYDTVLLGCPVWNVQTPMILRTFVDSVDLAGKRLHPFVTYAVSGIGRVEDDYAALCPDANLGESLAVQGEKAADARADVDAWLRRIGL</sequence>
<accession>A0A3N2C6C2</accession>
<dbReference type="EMBL" id="RKHL01000001">
    <property type="protein sequence ID" value="ROR83059.1"/>
    <property type="molecule type" value="Genomic_DNA"/>
</dbReference>
<protein>
    <submittedName>
        <fullName evidence="3">Flavodoxin</fullName>
    </submittedName>
</protein>
<proteinExistence type="predicted"/>
<comment type="caution">
    <text evidence="3">The sequence shown here is derived from an EMBL/GenBank/DDBJ whole genome shotgun (WGS) entry which is preliminary data.</text>
</comment>
<dbReference type="InterPro" id="IPR008254">
    <property type="entry name" value="Flavodoxin/NO_synth"/>
</dbReference>
<organism evidence="3 4">
    <name type="scientific">Plantibacter flavus</name>
    <dbReference type="NCBI Taxonomy" id="150123"/>
    <lineage>
        <taxon>Bacteria</taxon>
        <taxon>Bacillati</taxon>
        <taxon>Actinomycetota</taxon>
        <taxon>Actinomycetes</taxon>
        <taxon>Micrococcales</taxon>
        <taxon>Microbacteriaceae</taxon>
        <taxon>Plantibacter</taxon>
    </lineage>
</organism>
<dbReference type="Pfam" id="PF12682">
    <property type="entry name" value="Flavodoxin_4"/>
    <property type="match status" value="1"/>
</dbReference>
<keyword evidence="1" id="KW-0732">Signal</keyword>
<gene>
    <name evidence="3" type="ORF">EDD42_3161</name>
</gene>
<dbReference type="SUPFAM" id="SSF52218">
    <property type="entry name" value="Flavoproteins"/>
    <property type="match status" value="1"/>
</dbReference>
<evidence type="ECO:0000313" key="3">
    <source>
        <dbReference type="EMBL" id="ROR83059.1"/>
    </source>
</evidence>
<dbReference type="PANTHER" id="PTHR39201">
    <property type="entry name" value="EXPORTED PROTEIN-RELATED"/>
    <property type="match status" value="1"/>
</dbReference>
<dbReference type="GO" id="GO:0010181">
    <property type="term" value="F:FMN binding"/>
    <property type="evidence" value="ECO:0007669"/>
    <property type="project" value="InterPro"/>
</dbReference>
<dbReference type="Gene3D" id="3.40.50.360">
    <property type="match status" value="1"/>
</dbReference>
<dbReference type="PROSITE" id="PS51257">
    <property type="entry name" value="PROKAR_LIPOPROTEIN"/>
    <property type="match status" value="1"/>
</dbReference>
<dbReference type="AlphaFoldDB" id="A0A3N2C6C2"/>
<dbReference type="Proteomes" id="UP000266915">
    <property type="component" value="Unassembled WGS sequence"/>
</dbReference>
<dbReference type="PANTHER" id="PTHR39201:SF1">
    <property type="entry name" value="FLAVODOXIN-LIKE DOMAIN-CONTAINING PROTEIN"/>
    <property type="match status" value="1"/>
</dbReference>
<evidence type="ECO:0000313" key="4">
    <source>
        <dbReference type="Proteomes" id="UP000266915"/>
    </source>
</evidence>
<name>A0A3N2C6C2_9MICO</name>
<evidence type="ECO:0000259" key="2">
    <source>
        <dbReference type="Pfam" id="PF12682"/>
    </source>
</evidence>
<feature type="signal peptide" evidence="1">
    <location>
        <begin position="1"/>
        <end position="20"/>
    </location>
</feature>
<keyword evidence="4" id="KW-1185">Reference proteome</keyword>